<name>A0A5N1ISS9_9BACT</name>
<gene>
    <name evidence="2" type="ORF">F0P94_11970</name>
</gene>
<dbReference type="EMBL" id="VTWT01000006">
    <property type="protein sequence ID" value="KAA9332718.1"/>
    <property type="molecule type" value="Genomic_DNA"/>
</dbReference>
<dbReference type="SMART" id="SM00327">
    <property type="entry name" value="VWA"/>
    <property type="match status" value="1"/>
</dbReference>
<sequence length="463" mass="51664">MRNPLKLLLVLFFLTCSWAYGQGKMPAPKPKKTRILFLLDGSGSMNAKWENSVRMTVAKELLTKMVDSLKTHKNLEMALRVYGHQFPNRENNCTDSKLEVGFAPGNSEQIKKRIKAISAKGNTPITYSLEQSAKDFPADPNARNVIIIITDGLESCKGDPCKASLALQKKRIFLRPFVIGIGATEEFQKQFECVGQYYNAADIKTFENVLDDVVTNALSTTTVSVELKDEQGKPVETNVNMTFINRLTGEPEYNYVHYLDANGKTDILDIDALLDYDLVINTIPAIVEKNLKIKAGKHNVFSVTAPQGYLNFRQEAPTAYGTVTAIIRKNGSPQTLAWTTYGTTQKLLAGKYDIELLTLPRYYLNDVVVKQGETKIVTYPMPGLLNITSELQGYGSIYTIDGEGSQKWIYNLPESNSKVNLPLLPGKYRLVYRAKSARASKFTETKDFTITSGKTTTVKLFGQ</sequence>
<organism evidence="2 3">
    <name type="scientific">Adhaeribacter soli</name>
    <dbReference type="NCBI Taxonomy" id="2607655"/>
    <lineage>
        <taxon>Bacteria</taxon>
        <taxon>Pseudomonadati</taxon>
        <taxon>Bacteroidota</taxon>
        <taxon>Cytophagia</taxon>
        <taxon>Cytophagales</taxon>
        <taxon>Hymenobacteraceae</taxon>
        <taxon>Adhaeribacter</taxon>
    </lineage>
</organism>
<protein>
    <submittedName>
        <fullName evidence="2">VWA domain-containing protein</fullName>
    </submittedName>
</protein>
<evidence type="ECO:0000259" key="1">
    <source>
        <dbReference type="PROSITE" id="PS50234"/>
    </source>
</evidence>
<dbReference type="RefSeq" id="WP_150904131.1">
    <property type="nucleotide sequence ID" value="NZ_VTWT01000006.1"/>
</dbReference>
<dbReference type="Proteomes" id="UP000326570">
    <property type="component" value="Unassembled WGS sequence"/>
</dbReference>
<dbReference type="PROSITE" id="PS50234">
    <property type="entry name" value="VWFA"/>
    <property type="match status" value="1"/>
</dbReference>
<dbReference type="InterPro" id="IPR002035">
    <property type="entry name" value="VWF_A"/>
</dbReference>
<proteinExistence type="predicted"/>
<dbReference type="InterPro" id="IPR036465">
    <property type="entry name" value="vWFA_dom_sf"/>
</dbReference>
<keyword evidence="3" id="KW-1185">Reference proteome</keyword>
<reference evidence="2 3" key="1">
    <citation type="submission" date="2019-09" db="EMBL/GenBank/DDBJ databases">
        <title>Genome sequence of Adhaeribacter sp. M2.</title>
        <authorList>
            <person name="Srinivasan S."/>
        </authorList>
    </citation>
    <scope>NUCLEOTIDE SEQUENCE [LARGE SCALE GENOMIC DNA]</scope>
    <source>
        <strain evidence="2 3">M2</strain>
    </source>
</reference>
<dbReference type="Pfam" id="PF00092">
    <property type="entry name" value="VWA"/>
    <property type="match status" value="1"/>
</dbReference>
<dbReference type="SUPFAM" id="SSF53300">
    <property type="entry name" value="vWA-like"/>
    <property type="match status" value="1"/>
</dbReference>
<feature type="domain" description="VWFA" evidence="1">
    <location>
        <begin position="34"/>
        <end position="218"/>
    </location>
</feature>
<evidence type="ECO:0000313" key="3">
    <source>
        <dbReference type="Proteomes" id="UP000326570"/>
    </source>
</evidence>
<accession>A0A5N1ISS9</accession>
<comment type="caution">
    <text evidence="2">The sequence shown here is derived from an EMBL/GenBank/DDBJ whole genome shotgun (WGS) entry which is preliminary data.</text>
</comment>
<dbReference type="AlphaFoldDB" id="A0A5N1ISS9"/>
<evidence type="ECO:0000313" key="2">
    <source>
        <dbReference type="EMBL" id="KAA9332718.1"/>
    </source>
</evidence>
<dbReference type="Gene3D" id="3.40.50.410">
    <property type="entry name" value="von Willebrand factor, type A domain"/>
    <property type="match status" value="2"/>
</dbReference>